<keyword evidence="2" id="KW-1185">Reference proteome</keyword>
<proteinExistence type="predicted"/>
<name>A0ACC3NZV8_9PEZI</name>
<evidence type="ECO:0000313" key="1">
    <source>
        <dbReference type="EMBL" id="KAK3726119.1"/>
    </source>
</evidence>
<sequence>MSQYTASVPDDGQVRSEIVKFFEKFYELSDDPNGHEKYGSFFTKDGKLIMGPNETNGREDIVKARPGMWEKVAKRSHKPIQIYAFGAGSDYVMLHGTVDYVLKDDRKTSTSWGAKAHFTKEDGELRMDFYQVFLVSIVSPSIELQQLTSIQDTAAMSRAK</sequence>
<comment type="caution">
    <text evidence="1">The sequence shown here is derived from an EMBL/GenBank/DDBJ whole genome shotgun (WGS) entry which is preliminary data.</text>
</comment>
<protein>
    <submittedName>
        <fullName evidence="1">Uncharacterized protein</fullName>
    </submittedName>
</protein>
<reference evidence="1" key="1">
    <citation type="submission" date="2023-07" db="EMBL/GenBank/DDBJ databases">
        <title>Black Yeasts Isolated from many extreme environments.</title>
        <authorList>
            <person name="Coleine C."/>
            <person name="Stajich J.E."/>
            <person name="Selbmann L."/>
        </authorList>
    </citation>
    <scope>NUCLEOTIDE SEQUENCE</scope>
    <source>
        <strain evidence="1">CCFEE 5714</strain>
    </source>
</reference>
<gene>
    <name evidence="1" type="ORF">LTR37_000267</name>
</gene>
<dbReference type="EMBL" id="JAUTXU010000001">
    <property type="protein sequence ID" value="KAK3726119.1"/>
    <property type="molecule type" value="Genomic_DNA"/>
</dbReference>
<accession>A0ACC3NZV8</accession>
<evidence type="ECO:0000313" key="2">
    <source>
        <dbReference type="Proteomes" id="UP001281147"/>
    </source>
</evidence>
<organism evidence="1 2">
    <name type="scientific">Vermiconidia calcicola</name>
    <dbReference type="NCBI Taxonomy" id="1690605"/>
    <lineage>
        <taxon>Eukaryota</taxon>
        <taxon>Fungi</taxon>
        <taxon>Dikarya</taxon>
        <taxon>Ascomycota</taxon>
        <taxon>Pezizomycotina</taxon>
        <taxon>Dothideomycetes</taxon>
        <taxon>Dothideomycetidae</taxon>
        <taxon>Mycosphaerellales</taxon>
        <taxon>Extremaceae</taxon>
        <taxon>Vermiconidia</taxon>
    </lineage>
</organism>
<dbReference type="Proteomes" id="UP001281147">
    <property type="component" value="Unassembled WGS sequence"/>
</dbReference>